<keyword evidence="3" id="KW-1185">Reference proteome</keyword>
<comment type="caution">
    <text evidence="2">The sequence shown here is derived from an EMBL/GenBank/DDBJ whole genome shotgun (WGS) entry which is preliminary data.</text>
</comment>
<dbReference type="Gene3D" id="2.60.120.260">
    <property type="entry name" value="Galactose-binding domain-like"/>
    <property type="match status" value="1"/>
</dbReference>
<dbReference type="InterPro" id="IPR050553">
    <property type="entry name" value="Thioredoxin_ResA/DsbE_sf"/>
</dbReference>
<evidence type="ECO:0000313" key="3">
    <source>
        <dbReference type="Proteomes" id="UP000460272"/>
    </source>
</evidence>
<gene>
    <name evidence="2" type="ORF">EAS64_38010</name>
</gene>
<dbReference type="EMBL" id="RPFW01000009">
    <property type="protein sequence ID" value="TVZ00537.1"/>
    <property type="molecule type" value="Genomic_DNA"/>
</dbReference>
<feature type="domain" description="DipZ thioredoxin-like C-terminal" evidence="1">
    <location>
        <begin position="146"/>
        <end position="292"/>
    </location>
</feature>
<organism evidence="2 3">
    <name type="scientific">Trebonia kvetii</name>
    <dbReference type="NCBI Taxonomy" id="2480626"/>
    <lineage>
        <taxon>Bacteria</taxon>
        <taxon>Bacillati</taxon>
        <taxon>Actinomycetota</taxon>
        <taxon>Actinomycetes</taxon>
        <taxon>Streptosporangiales</taxon>
        <taxon>Treboniaceae</taxon>
        <taxon>Trebonia</taxon>
    </lineage>
</organism>
<dbReference type="PANTHER" id="PTHR42852:SF13">
    <property type="entry name" value="PROTEIN DIPZ"/>
    <property type="match status" value="1"/>
</dbReference>
<reference evidence="2 3" key="1">
    <citation type="submission" date="2018-11" db="EMBL/GenBank/DDBJ databases">
        <title>Trebonia kvetii gen.nov., sp.nov., a novel acidophilic actinobacterium, and proposal of the new actinobacterial family Treboniaceae fam. nov.</title>
        <authorList>
            <person name="Rapoport D."/>
            <person name="Sagova-Mareckova M."/>
            <person name="Sedlacek I."/>
            <person name="Provaznik J."/>
            <person name="Kralova S."/>
            <person name="Pavlinic D."/>
            <person name="Benes V."/>
            <person name="Kopecky J."/>
        </authorList>
    </citation>
    <scope>NUCLEOTIDE SEQUENCE [LARGE SCALE GENOMIC DNA]</scope>
    <source>
        <strain evidence="2 3">15Tr583</strain>
    </source>
</reference>
<dbReference type="Gene3D" id="3.40.30.10">
    <property type="entry name" value="Glutaredoxin"/>
    <property type="match status" value="1"/>
</dbReference>
<name>A0A6P2BPG3_9ACTN</name>
<dbReference type="PANTHER" id="PTHR42852">
    <property type="entry name" value="THIOL:DISULFIDE INTERCHANGE PROTEIN DSBE"/>
    <property type="match status" value="1"/>
</dbReference>
<dbReference type="Pfam" id="PF17991">
    <property type="entry name" value="Thioredoxin_10"/>
    <property type="match status" value="1"/>
</dbReference>
<evidence type="ECO:0000313" key="2">
    <source>
        <dbReference type="EMBL" id="TVZ00537.1"/>
    </source>
</evidence>
<sequence>MVLAGVWTYTCINWLRQLPYLRAWSEKYAGRGLVMVGVHTPEFAFERDPDNVRRAVQEMRIGYPVAIDNDYAVWRALDNHYWPALYFADAQGRIRHHHFGEGQYQQSEMVIQQLLADAGSDAIGHDLVSVDARGVEAPADWAALRSAENYTGAERTENFASPGGAVAGKPHAYPAPAELRLNHWALSGEWTMDEQASTLNEAHGQIAYRFYARDLHLVMGPAVRGVSVRFRVLIDGQPPGAAHGADVDGQGNGKVAEQRLHQLIRQHSPVTDHTFEITFTDPGVQVYAFTFG</sequence>
<proteinExistence type="predicted"/>
<accession>A0A6P2BPG3</accession>
<dbReference type="SUPFAM" id="SSF52833">
    <property type="entry name" value="Thioredoxin-like"/>
    <property type="match status" value="1"/>
</dbReference>
<protein>
    <submittedName>
        <fullName evidence="2">Thioredoxin</fullName>
    </submittedName>
</protein>
<evidence type="ECO:0000259" key="1">
    <source>
        <dbReference type="Pfam" id="PF17991"/>
    </source>
</evidence>
<dbReference type="OrthoDB" id="9811352at2"/>
<dbReference type="Proteomes" id="UP000460272">
    <property type="component" value="Unassembled WGS sequence"/>
</dbReference>
<dbReference type="AlphaFoldDB" id="A0A6P2BPG3"/>
<dbReference type="InterPro" id="IPR041017">
    <property type="entry name" value="Thioredoxin_10"/>
</dbReference>
<dbReference type="InterPro" id="IPR036249">
    <property type="entry name" value="Thioredoxin-like_sf"/>
</dbReference>